<sequence>MKKFLKWTIGILLSPVILFIILSILLYIPPIQRFAVRTVTEYISENTETQVSVKNLRLSFPLDLKLEEFRMNDLSNGLLVGVESLIVDLRLTHLLQGIVDVEGITLNSGLVNTQKIIPGVSIQGEVGRFFIDSHGIDLKESDVVVNNALLENSDVRILLNDSTSEDTTESGPVLWKIRIKKVGIDNTRLYLSMPGDTMQIDSKLQKVLLKDGLVDLEKNHYTARQFNLQADTLKYDITTADPVSGLDYNHILCHNIEIGIDSVDFNLEPMLLQAKINEVALKEKSGLSVTNLNGQIRLDSAGIQSPQLVLNTPDSYLKAAVNMVWTAVDATAKEPGNFMVRLLGSIGKQDLLLFGGGLPKSFAKAYPNRPMTVRVSADGNMSRLKLQALDVQLPGAFTLKAKGEAWNVTDMEKLRGNIQINGNTQNIDFIKALAGPGGMQGIALPPITLNGKVGINGPQYQADLQLREDRGHVQMKGSFHQKQMSYRADLKVQNLNLTHFLPQDSLYHISASAHIRGRGTDPLSRYTSLDGQLSLDSLEYGKLHISGIELNTSLQKGEAIATLNGTTPLFKINTYLKALLDKKEISAELHMGLEQMDLYRLGVSPKPLKTDLTLNMSGASDLKERHEVEAQISNLLLSTPDSSYKTKDLRLKALAYPDTTYAYLESGDMLLNVSARENYNDISRKATEFLNALNEQVKRKHIDQDSLKQLLPMLRLKIISGGDNPIINYLASSGYHLRNMFFDLESDPNVGLNGGGHIYSLNTGGILIDTIQTQIYQDSTGVKLNSRIKNGPKNKQIVFEALLNANIYATGAGVKLVYYDEKRKKGVDIGALAHIEDSGARISLYPAEPILAYRRFKLNRDNFIFLGNKREVEANIDLQADDSTGIQIYSSTSEHVLQDLTVSLSHINLGELTSVIPYAPRISGFLKGDTHMMRTEEELSLSSELEIQNMAYETAPLGDIGLSLIYMPDNDGTHAVDAMILQNRKEVATLSGSYNGNSEQEALDINLRLLSFPLSMANGFISDQLATLSGYANGNISLTGSTAKPRINGKVLLDETNIKSKEYSLALRINKDSLEIQDNLLKLNKIDLYGSNRNPLTVDGTVNLKELDNIRLDLNMQARSFELINASKTKDATAYGRVMVDLNTTLKGDMSDISMRGQLNVLGSTDVTYVLKDSPLTVEDRLSDLVTFTDFSDTTEHVQVVRPKPMNIDMVMVLNIDQAAQVHCLLSPDRSHYIDLEGGGTLTMIYTPDGDLQLSGRYEVLSGEMRYSLPIIPLKTFTIKSGSYVEFTGNMLNPRLNLSATERVRTTVTENDVPRTVSFDVGIAISQTLENMGLEFTLEAPEDMNVQNELASMSVEQRGRLAVTMLATGMYLSNNNANSFSTSNALNAYLQSEISKISGRALSTIDLSIGMENSTSASGTNQTDYSFQFAKRFWGNRISVIVGGKVSTGENVENTGETLIDNVSVEYRLDNSATRYVKVFYDKSYESLLEGELTEMGAGLVLRKKMSRLGELFIFKRKQNKQETQPKTVNQEK</sequence>
<evidence type="ECO:0000256" key="1">
    <source>
        <dbReference type="ARBA" id="ARBA00004167"/>
    </source>
</evidence>
<keyword evidence="4 5" id="KW-0472">Membrane</keyword>
<dbReference type="Pfam" id="PF04357">
    <property type="entry name" value="TamB"/>
    <property type="match status" value="1"/>
</dbReference>
<protein>
    <submittedName>
        <fullName evidence="7">Translocation/assembly module TamB domain-containing protein</fullName>
    </submittedName>
</protein>
<gene>
    <name evidence="7" type="ORF">H9789_12725</name>
</gene>
<accession>A0A9E2L7U6</accession>
<keyword evidence="2 5" id="KW-0812">Transmembrane</keyword>
<evidence type="ECO:0000256" key="2">
    <source>
        <dbReference type="ARBA" id="ARBA00022692"/>
    </source>
</evidence>
<comment type="caution">
    <text evidence="7">The sequence shown here is derived from an EMBL/GenBank/DDBJ whole genome shotgun (WGS) entry which is preliminary data.</text>
</comment>
<dbReference type="PANTHER" id="PTHR36985">
    <property type="entry name" value="TRANSLOCATION AND ASSEMBLY MODULE SUBUNIT TAMB"/>
    <property type="match status" value="1"/>
</dbReference>
<evidence type="ECO:0000313" key="8">
    <source>
        <dbReference type="Proteomes" id="UP000823865"/>
    </source>
</evidence>
<evidence type="ECO:0000256" key="5">
    <source>
        <dbReference type="SAM" id="Phobius"/>
    </source>
</evidence>
<organism evidence="7 8">
    <name type="scientific">Candidatus Paraprevotella stercoravium</name>
    <dbReference type="NCBI Taxonomy" id="2838725"/>
    <lineage>
        <taxon>Bacteria</taxon>
        <taxon>Pseudomonadati</taxon>
        <taxon>Bacteroidota</taxon>
        <taxon>Bacteroidia</taxon>
        <taxon>Bacteroidales</taxon>
        <taxon>Prevotellaceae</taxon>
        <taxon>Paraprevotella</taxon>
    </lineage>
</organism>
<dbReference type="EMBL" id="JAHLFU010000263">
    <property type="protein sequence ID" value="MBU3854652.1"/>
    <property type="molecule type" value="Genomic_DNA"/>
</dbReference>
<evidence type="ECO:0000313" key="7">
    <source>
        <dbReference type="EMBL" id="MBU3854652.1"/>
    </source>
</evidence>
<evidence type="ECO:0000259" key="6">
    <source>
        <dbReference type="Pfam" id="PF04357"/>
    </source>
</evidence>
<reference evidence="7" key="2">
    <citation type="submission" date="2021-04" db="EMBL/GenBank/DDBJ databases">
        <authorList>
            <person name="Gilroy R."/>
        </authorList>
    </citation>
    <scope>NUCLEOTIDE SEQUENCE</scope>
    <source>
        <strain evidence="7">G3-2149</strain>
    </source>
</reference>
<evidence type="ECO:0000256" key="4">
    <source>
        <dbReference type="ARBA" id="ARBA00023136"/>
    </source>
</evidence>
<feature type="domain" description="Translocation and assembly module TamB C-terminal" evidence="6">
    <location>
        <begin position="1091"/>
        <end position="1482"/>
    </location>
</feature>
<dbReference type="GO" id="GO:0005886">
    <property type="term" value="C:plasma membrane"/>
    <property type="evidence" value="ECO:0007669"/>
    <property type="project" value="InterPro"/>
</dbReference>
<evidence type="ECO:0000256" key="3">
    <source>
        <dbReference type="ARBA" id="ARBA00022989"/>
    </source>
</evidence>
<feature type="transmembrane region" description="Helical" evidence="5">
    <location>
        <begin position="7"/>
        <end position="28"/>
    </location>
</feature>
<comment type="subcellular location">
    <subcellularLocation>
        <location evidence="1">Membrane</location>
        <topology evidence="1">Single-pass membrane protein</topology>
    </subcellularLocation>
</comment>
<reference evidence="7" key="1">
    <citation type="journal article" date="2021" name="PeerJ">
        <title>Extensive microbial diversity within the chicken gut microbiome revealed by metagenomics and culture.</title>
        <authorList>
            <person name="Gilroy R."/>
            <person name="Ravi A."/>
            <person name="Getino M."/>
            <person name="Pursley I."/>
            <person name="Horton D.L."/>
            <person name="Alikhan N.F."/>
            <person name="Baker D."/>
            <person name="Gharbi K."/>
            <person name="Hall N."/>
            <person name="Watson M."/>
            <person name="Adriaenssens E.M."/>
            <person name="Foster-Nyarko E."/>
            <person name="Jarju S."/>
            <person name="Secka A."/>
            <person name="Antonio M."/>
            <person name="Oren A."/>
            <person name="Chaudhuri R.R."/>
            <person name="La Ragione R."/>
            <person name="Hildebrand F."/>
            <person name="Pallen M.J."/>
        </authorList>
    </citation>
    <scope>NUCLEOTIDE SEQUENCE</scope>
    <source>
        <strain evidence="7">G3-2149</strain>
    </source>
</reference>
<dbReference type="GO" id="GO:0009306">
    <property type="term" value="P:protein secretion"/>
    <property type="evidence" value="ECO:0007669"/>
    <property type="project" value="InterPro"/>
</dbReference>
<dbReference type="Proteomes" id="UP000823865">
    <property type="component" value="Unassembled WGS sequence"/>
</dbReference>
<dbReference type="InterPro" id="IPR007452">
    <property type="entry name" value="TamB_C"/>
</dbReference>
<name>A0A9E2L7U6_9BACT</name>
<proteinExistence type="predicted"/>
<keyword evidence="3 5" id="KW-1133">Transmembrane helix</keyword>
<dbReference type="PANTHER" id="PTHR36985:SF1">
    <property type="entry name" value="TRANSLOCATION AND ASSEMBLY MODULE SUBUNIT TAMB"/>
    <property type="match status" value="1"/>
</dbReference>